<dbReference type="RefSeq" id="WP_146842529.1">
    <property type="nucleotide sequence ID" value="NZ_BJWG01000005.1"/>
</dbReference>
<reference evidence="1 2" key="1">
    <citation type="submission" date="2019-07" db="EMBL/GenBank/DDBJ databases">
        <title>Whole genome shotgun sequence of Cellulomonas composti NBRC 100758.</title>
        <authorList>
            <person name="Hosoyama A."/>
            <person name="Uohara A."/>
            <person name="Ohji S."/>
            <person name="Ichikawa N."/>
        </authorList>
    </citation>
    <scope>NUCLEOTIDE SEQUENCE [LARGE SCALE GENOMIC DNA]</scope>
    <source>
        <strain evidence="1 2">NBRC 100758</strain>
    </source>
</reference>
<accession>A0A511JAZ2</accession>
<dbReference type="OrthoDB" id="5175399at2"/>
<sequence>MADEVIPDSPLSEINEELDLGDVSTGDLQALIDEHIQQKLGPLWLREIETAVPRVARRYPPAVYARSFEWDDDAIRDLVQDVVERMLVKGQAEYICDTANDFGHARALIYRQVKMTLIDRRQRTAVDNLFDRAVECLSAPPFKQAGKKPRSWRLSGSTAEPTPYSRRLTAALAALPRLPGHGAERASAIWTTETLTDALNVVCAAVGEVTELDLRKILDESLTVFATAEVVTDDAGTEDRSGELDPSDRIMANDITERLITTLTREEATLLAGKWIGDSDGDIARRLGVSRPTAAKHKESAYSKVRDELTSQNEAVVGYVFGRLQTLVIAKAGGGAP</sequence>
<dbReference type="GO" id="GO:0003677">
    <property type="term" value="F:DNA binding"/>
    <property type="evidence" value="ECO:0007669"/>
    <property type="project" value="InterPro"/>
</dbReference>
<keyword evidence="2" id="KW-1185">Reference proteome</keyword>
<dbReference type="AlphaFoldDB" id="A0A511JAZ2"/>
<dbReference type="InterPro" id="IPR016032">
    <property type="entry name" value="Sig_transdc_resp-reg_C-effctor"/>
</dbReference>
<dbReference type="InterPro" id="IPR036388">
    <property type="entry name" value="WH-like_DNA-bd_sf"/>
</dbReference>
<name>A0A511JAZ2_9CELL</name>
<gene>
    <name evidence="1" type="ORF">CCO02nite_15310</name>
</gene>
<evidence type="ECO:0000313" key="2">
    <source>
        <dbReference type="Proteomes" id="UP000321720"/>
    </source>
</evidence>
<dbReference type="EMBL" id="BJWG01000005">
    <property type="protein sequence ID" value="GEL94873.1"/>
    <property type="molecule type" value="Genomic_DNA"/>
</dbReference>
<organism evidence="1 2">
    <name type="scientific">Cellulomonas composti</name>
    <dbReference type="NCBI Taxonomy" id="266130"/>
    <lineage>
        <taxon>Bacteria</taxon>
        <taxon>Bacillati</taxon>
        <taxon>Actinomycetota</taxon>
        <taxon>Actinomycetes</taxon>
        <taxon>Micrococcales</taxon>
        <taxon>Cellulomonadaceae</taxon>
        <taxon>Cellulomonas</taxon>
    </lineage>
</organism>
<dbReference type="Proteomes" id="UP000321720">
    <property type="component" value="Unassembled WGS sequence"/>
</dbReference>
<protein>
    <submittedName>
        <fullName evidence="1">Uncharacterized protein</fullName>
    </submittedName>
</protein>
<dbReference type="GO" id="GO:0006355">
    <property type="term" value="P:regulation of DNA-templated transcription"/>
    <property type="evidence" value="ECO:0007669"/>
    <property type="project" value="InterPro"/>
</dbReference>
<dbReference type="SUPFAM" id="SSF46894">
    <property type="entry name" value="C-terminal effector domain of the bipartite response regulators"/>
    <property type="match status" value="1"/>
</dbReference>
<dbReference type="Gene3D" id="1.10.10.10">
    <property type="entry name" value="Winged helix-like DNA-binding domain superfamily/Winged helix DNA-binding domain"/>
    <property type="match status" value="1"/>
</dbReference>
<comment type="caution">
    <text evidence="1">The sequence shown here is derived from an EMBL/GenBank/DDBJ whole genome shotgun (WGS) entry which is preliminary data.</text>
</comment>
<evidence type="ECO:0000313" key="1">
    <source>
        <dbReference type="EMBL" id="GEL94873.1"/>
    </source>
</evidence>
<proteinExistence type="predicted"/>